<dbReference type="STRING" id="1392998.ANME2D_00233"/>
<dbReference type="NCBIfam" id="TIGR03552">
    <property type="entry name" value="F420_cofC"/>
    <property type="match status" value="1"/>
</dbReference>
<comment type="similarity">
    <text evidence="5">Belongs to the CofC family.</text>
</comment>
<evidence type="ECO:0000256" key="1">
    <source>
        <dbReference type="ARBA" id="ARBA00022679"/>
    </source>
</evidence>
<dbReference type="Proteomes" id="UP000218615">
    <property type="component" value="Unassembled WGS sequence"/>
</dbReference>
<keyword evidence="4 5" id="KW-0342">GTP-binding</keyword>
<comment type="function">
    <text evidence="5">Guanylyltransferase that catalyzes the activation of (2S)-2-phospholactate (2-PL) as (2S)-lactyl-2-diphospho-5'-guanosine, via the condensation of 2-PL with GTP. It is involved in the biosynthesis of coenzyme F420, a hydride carrier cofactor.</text>
</comment>
<dbReference type="AlphaFoldDB" id="A0A284VMZ9"/>
<dbReference type="PANTHER" id="PTHR40392:SF1">
    <property type="entry name" value="2-PHOSPHO-L-LACTATE GUANYLYLTRANSFERASE"/>
    <property type="match status" value="1"/>
</dbReference>
<evidence type="ECO:0000256" key="3">
    <source>
        <dbReference type="ARBA" id="ARBA00022741"/>
    </source>
</evidence>
<dbReference type="GO" id="GO:0052645">
    <property type="term" value="P:F420-0 metabolic process"/>
    <property type="evidence" value="ECO:0007669"/>
    <property type="project" value="UniProtKB-UniRule"/>
</dbReference>
<name>A0A284VMZ9_9EURY</name>
<keyword evidence="3 5" id="KW-0547">Nucleotide-binding</keyword>
<accession>A0A284VMZ9</accession>
<dbReference type="EC" id="2.7.7.68" evidence="5"/>
<dbReference type="InterPro" id="IPR029044">
    <property type="entry name" value="Nucleotide-diphossugar_trans"/>
</dbReference>
<evidence type="ECO:0000256" key="2">
    <source>
        <dbReference type="ARBA" id="ARBA00022695"/>
    </source>
</evidence>
<proteinExistence type="inferred from homology"/>
<dbReference type="SUPFAM" id="SSF53448">
    <property type="entry name" value="Nucleotide-diphospho-sugar transferases"/>
    <property type="match status" value="1"/>
</dbReference>
<protein>
    <recommendedName>
        <fullName evidence="5">2-phospho-L-lactate guanylyltransferase</fullName>
        <shortName evidence="5">LP guanylyltransferase</shortName>
        <ecNumber evidence="5">2.7.7.68</ecNumber>
    </recommendedName>
</protein>
<dbReference type="Gene3D" id="3.90.550.10">
    <property type="entry name" value="Spore Coat Polysaccharide Biosynthesis Protein SpsA, Chain A"/>
    <property type="match status" value="1"/>
</dbReference>
<comment type="catalytic activity">
    <reaction evidence="5">
        <text>(2S)-2-phospholactate + GTP + H(+) = (2S)-lactyl-2-diphospho-5'-guanosine + diphosphate</text>
        <dbReference type="Rhea" id="RHEA:63424"/>
        <dbReference type="ChEBI" id="CHEBI:15378"/>
        <dbReference type="ChEBI" id="CHEBI:33019"/>
        <dbReference type="ChEBI" id="CHEBI:37565"/>
        <dbReference type="ChEBI" id="CHEBI:59435"/>
        <dbReference type="ChEBI" id="CHEBI:59906"/>
        <dbReference type="EC" id="2.7.7.68"/>
    </reaction>
</comment>
<dbReference type="UniPathway" id="UPA00071"/>
<evidence type="ECO:0000256" key="4">
    <source>
        <dbReference type="ARBA" id="ARBA00023134"/>
    </source>
</evidence>
<organism evidence="6 7">
    <name type="scientific">Candidatus Methanoperedens nitratireducens</name>
    <dbReference type="NCBI Taxonomy" id="1392998"/>
    <lineage>
        <taxon>Archaea</taxon>
        <taxon>Methanobacteriati</taxon>
        <taxon>Methanobacteriota</taxon>
        <taxon>Stenosarchaea group</taxon>
        <taxon>Methanomicrobia</taxon>
        <taxon>Methanosarcinales</taxon>
        <taxon>ANME-2 cluster</taxon>
        <taxon>Candidatus Methanoperedentaceae</taxon>
        <taxon>Candidatus Methanoperedens</taxon>
    </lineage>
</organism>
<evidence type="ECO:0000313" key="7">
    <source>
        <dbReference type="Proteomes" id="UP000218615"/>
    </source>
</evidence>
<comment type="pathway">
    <text evidence="5">Cofactor biosynthesis; coenzyme F420 biosynthesis.</text>
</comment>
<dbReference type="InterPro" id="IPR002835">
    <property type="entry name" value="CofC"/>
</dbReference>
<comment type="subunit">
    <text evidence="5">Homodimer.</text>
</comment>
<reference evidence="7" key="1">
    <citation type="submission" date="2017-06" db="EMBL/GenBank/DDBJ databases">
        <authorList>
            <person name="Cremers G."/>
        </authorList>
    </citation>
    <scope>NUCLEOTIDE SEQUENCE [LARGE SCALE GENOMIC DNA]</scope>
</reference>
<dbReference type="PANTHER" id="PTHR40392">
    <property type="entry name" value="2-PHOSPHO-L-LACTATE GUANYLYLTRANSFERASE"/>
    <property type="match status" value="1"/>
</dbReference>
<keyword evidence="7" id="KW-1185">Reference proteome</keyword>
<sequence>MYVLMVYKYFGRIYLIPWRTGMVFSKAFYRYTQSFGGMRAVIPFKKGNAKSRLGKLLSEKEREELAMAMLNDVAEALLGSGCFGVIDLLTTSIIEVKGLNTVLTEKGLNEALNEYLGKMSSHSINEPVLIIMADIPLVSIKNIRDIAASATDVVIVPGRMGGTNALFIRNPSSFHVDYYGASFIKHKEIAAGSGLEIEVFDSFNLSTDIDEVADITEILLHGKGHAARYLKKLGFTVVEAENGGRVGLKKI</sequence>
<dbReference type="GO" id="GO:0043814">
    <property type="term" value="F:phospholactate guanylyltransferase activity"/>
    <property type="evidence" value="ECO:0007669"/>
    <property type="project" value="UniProtKB-EC"/>
</dbReference>
<dbReference type="Pfam" id="PF01983">
    <property type="entry name" value="CofC"/>
    <property type="match status" value="1"/>
</dbReference>
<dbReference type="GO" id="GO:0005525">
    <property type="term" value="F:GTP binding"/>
    <property type="evidence" value="ECO:0007669"/>
    <property type="project" value="UniProtKB-KW"/>
</dbReference>
<evidence type="ECO:0000313" key="6">
    <source>
        <dbReference type="EMBL" id="SNQ60660.1"/>
    </source>
</evidence>
<dbReference type="EMBL" id="FZMP01000112">
    <property type="protein sequence ID" value="SNQ60660.1"/>
    <property type="molecule type" value="Genomic_DNA"/>
</dbReference>
<evidence type="ECO:0000256" key="5">
    <source>
        <dbReference type="HAMAP-Rule" id="MF_02114"/>
    </source>
</evidence>
<keyword evidence="1 5" id="KW-0808">Transferase</keyword>
<dbReference type="HAMAP" id="MF_02114">
    <property type="entry name" value="CofC"/>
    <property type="match status" value="1"/>
</dbReference>
<keyword evidence="2 5" id="KW-0548">Nucleotidyltransferase</keyword>
<dbReference type="Gene3D" id="6.10.140.50">
    <property type="match status" value="1"/>
</dbReference>
<gene>
    <name evidence="5 6" type="primary">cofC</name>
    <name evidence="6" type="ORF">MNV_20036</name>
</gene>